<dbReference type="Proteomes" id="UP000674318">
    <property type="component" value="Chromosome 17"/>
</dbReference>
<name>A0A836LIN8_9TRYP</name>
<accession>A0A836LIN8</accession>
<sequence length="369" mass="40291">MTSWDTLEYEGLPQAVIDELRLIFPPSPDDAFVQVGRCANTGKDITLCYSAFGDPADPCILLIMGMNATSIMWDIRFCLYLAQAGFYVVRYDNRDVGLSTHLDDCGSPFILRLALPAWASIGEGGVSYTLEDMSEDAAGLLRALKINKAHIVGCSMGGMIAQLLMLRHPEMVASMCLLSTSAGVPSPKPLLLLNILDQPECPTDVQSVIDYRVRFFKAIAGEMPFDEHEFRLGMWYDFTRAPYLRGARRHLAAIARAKDRSAALKAHVNQGVDTRIDRSSGTDHSSTSPGAAGTAKPGYFPVVVLHGGKDPLIPLSHGQHLADCIEGARLVVFPKMGHYFPKELFRPIGDEIILNARSAAVTVTKTPPL</sequence>
<dbReference type="AlphaFoldDB" id="A0A836LIN8"/>
<evidence type="ECO:0000259" key="2">
    <source>
        <dbReference type="Pfam" id="PF00561"/>
    </source>
</evidence>
<evidence type="ECO:0000313" key="4">
    <source>
        <dbReference type="Proteomes" id="UP000674318"/>
    </source>
</evidence>
<dbReference type="SUPFAM" id="SSF53474">
    <property type="entry name" value="alpha/beta-Hydrolases"/>
    <property type="match status" value="1"/>
</dbReference>
<evidence type="ECO:0000256" key="1">
    <source>
        <dbReference type="SAM" id="MobiDB-lite"/>
    </source>
</evidence>
<reference evidence="3 4" key="1">
    <citation type="submission" date="2021-02" db="EMBL/GenBank/DDBJ databases">
        <title>Porcisia hertigi Genome sequencing and assembly.</title>
        <authorList>
            <person name="Almutairi H."/>
            <person name="Gatherer D."/>
        </authorList>
    </citation>
    <scope>NUCLEOTIDE SEQUENCE [LARGE SCALE GENOMIC DNA]</scope>
    <source>
        <strain evidence="3 4">C119</strain>
    </source>
</reference>
<organism evidence="3 4">
    <name type="scientific">Porcisia hertigi</name>
    <dbReference type="NCBI Taxonomy" id="2761500"/>
    <lineage>
        <taxon>Eukaryota</taxon>
        <taxon>Discoba</taxon>
        <taxon>Euglenozoa</taxon>
        <taxon>Kinetoplastea</taxon>
        <taxon>Metakinetoplastina</taxon>
        <taxon>Trypanosomatida</taxon>
        <taxon>Trypanosomatidae</taxon>
        <taxon>Leishmaniinae</taxon>
        <taxon>Porcisia</taxon>
    </lineage>
</organism>
<dbReference type="RefSeq" id="XP_067758127.1">
    <property type="nucleotide sequence ID" value="XM_067901452.1"/>
</dbReference>
<proteinExistence type="predicted"/>
<dbReference type="KEGG" id="phet:94291529"/>
<evidence type="ECO:0000313" key="3">
    <source>
        <dbReference type="EMBL" id="KAG5508238.1"/>
    </source>
</evidence>
<dbReference type="PANTHER" id="PTHR43433:SF7">
    <property type="entry name" value="ALPHA_BETA FOLD FAMILY, PUTATIVE-RELATED"/>
    <property type="match status" value="1"/>
</dbReference>
<dbReference type="OrthoDB" id="19657at2759"/>
<dbReference type="InterPro" id="IPR029058">
    <property type="entry name" value="AB_hydrolase_fold"/>
</dbReference>
<keyword evidence="4" id="KW-1185">Reference proteome</keyword>
<dbReference type="InterPro" id="IPR050471">
    <property type="entry name" value="AB_hydrolase"/>
</dbReference>
<protein>
    <recommendedName>
        <fullName evidence="2">AB hydrolase-1 domain-containing protein</fullName>
    </recommendedName>
</protein>
<feature type="region of interest" description="Disordered" evidence="1">
    <location>
        <begin position="273"/>
        <end position="294"/>
    </location>
</feature>
<dbReference type="Gene3D" id="3.40.50.1820">
    <property type="entry name" value="alpha/beta hydrolase"/>
    <property type="match status" value="1"/>
</dbReference>
<dbReference type="InterPro" id="IPR000073">
    <property type="entry name" value="AB_hydrolase_1"/>
</dbReference>
<feature type="domain" description="AB hydrolase-1" evidence="2">
    <location>
        <begin position="59"/>
        <end position="340"/>
    </location>
</feature>
<gene>
    <name evidence="3" type="ORF">JKF63_05494</name>
</gene>
<comment type="caution">
    <text evidence="3">The sequence shown here is derived from an EMBL/GenBank/DDBJ whole genome shotgun (WGS) entry which is preliminary data.</text>
</comment>
<dbReference type="Pfam" id="PF00561">
    <property type="entry name" value="Abhydrolase_1"/>
    <property type="match status" value="1"/>
</dbReference>
<dbReference type="GeneID" id="94291529"/>
<dbReference type="EMBL" id="JAFJZO010000017">
    <property type="protein sequence ID" value="KAG5508238.1"/>
    <property type="molecule type" value="Genomic_DNA"/>
</dbReference>
<dbReference type="PANTHER" id="PTHR43433">
    <property type="entry name" value="HYDROLASE, ALPHA/BETA FOLD FAMILY PROTEIN"/>
    <property type="match status" value="1"/>
</dbReference>